<dbReference type="Gene3D" id="3.40.50.150">
    <property type="entry name" value="Vaccinia Virus protein VP39"/>
    <property type="match status" value="1"/>
</dbReference>
<dbReference type="InterPro" id="IPR029063">
    <property type="entry name" value="SAM-dependent_MTases_sf"/>
</dbReference>
<protein>
    <recommendedName>
        <fullName evidence="1">Methyltransferase FkbM domain-containing protein</fullName>
    </recommendedName>
</protein>
<dbReference type="RefSeq" id="WP_145276012.1">
    <property type="nucleotide sequence ID" value="NZ_CP036272.1"/>
</dbReference>
<accession>A0A517T012</accession>
<name>A0A517T012_9BACT</name>
<dbReference type="Pfam" id="PF05050">
    <property type="entry name" value="Methyltransf_21"/>
    <property type="match status" value="1"/>
</dbReference>
<keyword evidence="3" id="KW-1185">Reference proteome</keyword>
<dbReference type="OrthoDB" id="9801609at2"/>
<dbReference type="EMBL" id="CP036272">
    <property type="protein sequence ID" value="QDT61736.1"/>
    <property type="molecule type" value="Genomic_DNA"/>
</dbReference>
<reference evidence="2 3" key="1">
    <citation type="submission" date="2019-02" db="EMBL/GenBank/DDBJ databases">
        <title>Deep-cultivation of Planctomycetes and their phenomic and genomic characterization uncovers novel biology.</title>
        <authorList>
            <person name="Wiegand S."/>
            <person name="Jogler M."/>
            <person name="Boedeker C."/>
            <person name="Pinto D."/>
            <person name="Vollmers J."/>
            <person name="Rivas-Marin E."/>
            <person name="Kohn T."/>
            <person name="Peeters S.H."/>
            <person name="Heuer A."/>
            <person name="Rast P."/>
            <person name="Oberbeckmann S."/>
            <person name="Bunk B."/>
            <person name="Jeske O."/>
            <person name="Meyerdierks A."/>
            <person name="Storesund J.E."/>
            <person name="Kallscheuer N."/>
            <person name="Luecker S."/>
            <person name="Lage O.M."/>
            <person name="Pohl T."/>
            <person name="Merkel B.J."/>
            <person name="Hornburger P."/>
            <person name="Mueller R.-W."/>
            <person name="Bruemmer F."/>
            <person name="Labrenz M."/>
            <person name="Spormann A.M."/>
            <person name="Op den Camp H."/>
            <person name="Overmann J."/>
            <person name="Amann R."/>
            <person name="Jetten M.S.M."/>
            <person name="Mascher T."/>
            <person name="Medema M.H."/>
            <person name="Devos D.P."/>
            <person name="Kaster A.-K."/>
            <person name="Ovreas L."/>
            <person name="Rohde M."/>
            <person name="Galperin M.Y."/>
            <person name="Jogler C."/>
        </authorList>
    </citation>
    <scope>NUCLEOTIDE SEQUENCE [LARGE SCALE GENOMIC DNA]</scope>
    <source>
        <strain evidence="2 3">SV_7m_r</strain>
    </source>
</reference>
<evidence type="ECO:0000313" key="2">
    <source>
        <dbReference type="EMBL" id="QDT61736.1"/>
    </source>
</evidence>
<dbReference type="InterPro" id="IPR006342">
    <property type="entry name" value="FkbM_mtfrase"/>
</dbReference>
<evidence type="ECO:0000313" key="3">
    <source>
        <dbReference type="Proteomes" id="UP000315003"/>
    </source>
</evidence>
<proteinExistence type="predicted"/>
<dbReference type="AlphaFoldDB" id="A0A517T012"/>
<evidence type="ECO:0000259" key="1">
    <source>
        <dbReference type="Pfam" id="PF05050"/>
    </source>
</evidence>
<organism evidence="2 3">
    <name type="scientific">Stieleria bergensis</name>
    <dbReference type="NCBI Taxonomy" id="2528025"/>
    <lineage>
        <taxon>Bacteria</taxon>
        <taxon>Pseudomonadati</taxon>
        <taxon>Planctomycetota</taxon>
        <taxon>Planctomycetia</taxon>
        <taxon>Pirellulales</taxon>
        <taxon>Pirellulaceae</taxon>
        <taxon>Stieleria</taxon>
    </lineage>
</organism>
<dbReference type="Proteomes" id="UP000315003">
    <property type="component" value="Chromosome"/>
</dbReference>
<feature type="domain" description="Methyltransferase FkbM" evidence="1">
    <location>
        <begin position="62"/>
        <end position="237"/>
    </location>
</feature>
<dbReference type="SUPFAM" id="SSF53335">
    <property type="entry name" value="S-adenosyl-L-methionine-dependent methyltransferases"/>
    <property type="match status" value="1"/>
</dbReference>
<sequence>MTAQRSAARRVWRTFRSFRDAVWTKLVASTKGRKPSSTCQIDSLAEIFAAEFDPMGGGQFVEVGAYDGERFSNTSWLADNGWHGLYLEPSVDYARLCRIRHCFNKTQVLNLAAGEGESEAVLMQIGALSTMCEDTLKEYERLDFAKRMMFKERKPQTTVVRTLNSILTDAGIEPGFELLVVDVEGYEEKVFSGFDLSAWSPQMLIVELHDCCDSFDDDSETAESASRVRQKILAAGYLELYRDSVNTIFKRMDQQQRQVA</sequence>
<gene>
    <name evidence="2" type="ORF">SV7mr_42760</name>
</gene>